<keyword evidence="1" id="KW-0175">Coiled coil</keyword>
<dbReference type="EMBL" id="JAPDMZ010000016">
    <property type="protein sequence ID" value="KAK0556358.1"/>
    <property type="molecule type" value="Genomic_DNA"/>
</dbReference>
<accession>A0AAN6JTQ3</accession>
<evidence type="ECO:0000313" key="3">
    <source>
        <dbReference type="Proteomes" id="UP001176517"/>
    </source>
</evidence>
<organism evidence="2 3">
    <name type="scientific">Tilletia horrida</name>
    <dbReference type="NCBI Taxonomy" id="155126"/>
    <lineage>
        <taxon>Eukaryota</taxon>
        <taxon>Fungi</taxon>
        <taxon>Dikarya</taxon>
        <taxon>Basidiomycota</taxon>
        <taxon>Ustilaginomycotina</taxon>
        <taxon>Exobasidiomycetes</taxon>
        <taxon>Tilletiales</taxon>
        <taxon>Tilletiaceae</taxon>
        <taxon>Tilletia</taxon>
    </lineage>
</organism>
<sequence>MQAIWRMQWLRQQRINRQREFLEKLRRQRRISALQRLRQASSTSTDSASSIAEIDAASASQGTILKDVLKDFELATKHADVRLWVNEVEKMRLIQQQRKLLQEVQSLEAEVTRLSHQSAGAAGGGGPVRPAGSEHDVPALFQSYPSFFQNKVGLPLQIPGLTLRRLQAYV</sequence>
<evidence type="ECO:0000256" key="1">
    <source>
        <dbReference type="SAM" id="Coils"/>
    </source>
</evidence>
<comment type="caution">
    <text evidence="2">The sequence shown here is derived from an EMBL/GenBank/DDBJ whole genome shotgun (WGS) entry which is preliminary data.</text>
</comment>
<evidence type="ECO:0000313" key="2">
    <source>
        <dbReference type="EMBL" id="KAK0556358.1"/>
    </source>
</evidence>
<keyword evidence="3" id="KW-1185">Reference proteome</keyword>
<reference evidence="2" key="1">
    <citation type="journal article" date="2023" name="PhytoFront">
        <title>Draft Genome Resources of Seven Strains of Tilletia horrida, Causal Agent of Kernel Smut of Rice.</title>
        <authorList>
            <person name="Khanal S."/>
            <person name="Antony Babu S."/>
            <person name="Zhou X.G."/>
        </authorList>
    </citation>
    <scope>NUCLEOTIDE SEQUENCE</scope>
    <source>
        <strain evidence="2">TX6</strain>
    </source>
</reference>
<name>A0AAN6JTQ3_9BASI</name>
<proteinExistence type="predicted"/>
<feature type="coiled-coil region" evidence="1">
    <location>
        <begin position="90"/>
        <end position="117"/>
    </location>
</feature>
<protein>
    <submittedName>
        <fullName evidence="2">Uncharacterized protein</fullName>
    </submittedName>
</protein>
<dbReference type="Proteomes" id="UP001176517">
    <property type="component" value="Unassembled WGS sequence"/>
</dbReference>
<gene>
    <name evidence="2" type="ORF">OC846_001181</name>
</gene>
<dbReference type="AlphaFoldDB" id="A0AAN6JTQ3"/>